<protein>
    <submittedName>
        <fullName evidence="1">Uncharacterized protein</fullName>
    </submittedName>
</protein>
<dbReference type="InterPro" id="IPR056209">
    <property type="entry name" value="SU10_adaptor"/>
</dbReference>
<reference evidence="1 2" key="1">
    <citation type="submission" date="2021-12" db="EMBL/GenBank/DDBJ databases">
        <title>Discovery of the Pendulisporaceae a myxobacterial family with distinct sporulation behavior and unique specialized metabolism.</title>
        <authorList>
            <person name="Garcia R."/>
            <person name="Popoff A."/>
            <person name="Bader C.D."/>
            <person name="Loehr J."/>
            <person name="Walesch S."/>
            <person name="Walt C."/>
            <person name="Boldt J."/>
            <person name="Bunk B."/>
            <person name="Haeckl F.J.F.P.J."/>
            <person name="Gunesch A.P."/>
            <person name="Birkelbach J."/>
            <person name="Nuebel U."/>
            <person name="Pietschmann T."/>
            <person name="Bach T."/>
            <person name="Mueller R."/>
        </authorList>
    </citation>
    <scope>NUCLEOTIDE SEQUENCE [LARGE SCALE GENOMIC DNA]</scope>
    <source>
        <strain evidence="1 2">MSr11954</strain>
    </source>
</reference>
<dbReference type="RefSeq" id="WP_394825030.1">
    <property type="nucleotide sequence ID" value="NZ_CP089984.1"/>
</dbReference>
<keyword evidence="2" id="KW-1185">Reference proteome</keyword>
<dbReference type="Proteomes" id="UP001370348">
    <property type="component" value="Chromosome"/>
</dbReference>
<evidence type="ECO:0000313" key="2">
    <source>
        <dbReference type="Proteomes" id="UP001370348"/>
    </source>
</evidence>
<proteinExistence type="predicted"/>
<name>A0ABZ2M0N3_9BACT</name>
<dbReference type="Pfam" id="PF24175">
    <property type="entry name" value="SU10_adaptor"/>
    <property type="match status" value="1"/>
</dbReference>
<gene>
    <name evidence="1" type="ORF">LZC94_47235</name>
</gene>
<dbReference type="EMBL" id="CP089984">
    <property type="protein sequence ID" value="WXB15404.1"/>
    <property type="molecule type" value="Genomic_DNA"/>
</dbReference>
<accession>A0ABZ2M0N3</accession>
<evidence type="ECO:0000313" key="1">
    <source>
        <dbReference type="EMBL" id="WXB15404.1"/>
    </source>
</evidence>
<sequence length="227" mass="25725">MARNVSLAELRQRVRWRIDEENATRRTPDTELNVAINEGIASYHTELVRCRGQGFGEEQATITTVAGQTTYPLPTRWLSVVKVWTMDGGVECVLRTFEEFETDGLSDAVSGDVESSYRVQADTIAFRPAPTAQQVFFVRFIGAAVKLVADTDKVDGINGLEEYIVAWAGRVIAIKNRDWELRDTLTGMMAEKLDQMRALEAMRTTAEPPRMSDVRRDTWCRSRRFGR</sequence>
<organism evidence="1 2">
    <name type="scientific">Pendulispora albinea</name>
    <dbReference type="NCBI Taxonomy" id="2741071"/>
    <lineage>
        <taxon>Bacteria</taxon>
        <taxon>Pseudomonadati</taxon>
        <taxon>Myxococcota</taxon>
        <taxon>Myxococcia</taxon>
        <taxon>Myxococcales</taxon>
        <taxon>Sorangiineae</taxon>
        <taxon>Pendulisporaceae</taxon>
        <taxon>Pendulispora</taxon>
    </lineage>
</organism>